<gene>
    <name evidence="1" type="ORF">LDC_2049</name>
</gene>
<dbReference type="EMBL" id="ADZX01000609">
    <property type="protein sequence ID" value="EFK95935.1"/>
    <property type="molecule type" value="Genomic_DNA"/>
</dbReference>
<reference evidence="1" key="1">
    <citation type="submission" date="2010-07" db="EMBL/GenBank/DDBJ databases">
        <authorList>
            <consortium name="CONSOLIDER consortium CSD2007-00005"/>
            <person name="Guazzaroni M.-E."/>
            <person name="Richter M."/>
            <person name="Garcia-Salamanca A."/>
            <person name="Yarza P."/>
            <person name="Ferrer M."/>
        </authorList>
    </citation>
    <scope>NUCLEOTIDE SEQUENCE</scope>
</reference>
<evidence type="ECO:0000313" key="1">
    <source>
        <dbReference type="EMBL" id="EFK95935.1"/>
    </source>
</evidence>
<sequence length="57" mass="6148">MLMALGLAEATGLLGIFLVEKEYGATKLSHFTLSVLAILALAPVYLKPKPAQDSYLR</sequence>
<accession>D9PKI2</accession>
<proteinExistence type="predicted"/>
<comment type="caution">
    <text evidence="1">The sequence shown here is derived from an EMBL/GenBank/DDBJ whole genome shotgun (WGS) entry which is preliminary data.</text>
</comment>
<dbReference type="AlphaFoldDB" id="D9PKI2"/>
<organism evidence="1">
    <name type="scientific">sediment metagenome</name>
    <dbReference type="NCBI Taxonomy" id="749907"/>
    <lineage>
        <taxon>unclassified sequences</taxon>
        <taxon>metagenomes</taxon>
        <taxon>ecological metagenomes</taxon>
    </lineage>
</organism>
<name>D9PKI2_9ZZZZ</name>
<protein>
    <submittedName>
        <fullName evidence="1">Uncharacterized protein</fullName>
    </submittedName>
</protein>
<reference evidence="1" key="2">
    <citation type="journal article" date="2011" name="Microb. Ecol.">
        <title>Taxonomic and Functional Metagenomic Profiling of the Microbial Community in the Anoxic Sediment of a Sub-saline Shallow Lake (Laguna de Carrizo, Central Spain).</title>
        <authorList>
            <person name="Ferrer M."/>
            <person name="Guazzaroni M.E."/>
            <person name="Richter M."/>
            <person name="Garcia-Salamanca A."/>
            <person name="Yarza P."/>
            <person name="Suarez-Suarez A."/>
            <person name="Solano J."/>
            <person name="Alcaide M."/>
            <person name="van Dillewijn P."/>
            <person name="Molina-Henares M.A."/>
            <person name="Lopez-Cortes N."/>
            <person name="Al-Ramahi Y."/>
            <person name="Guerrero C."/>
            <person name="Acosta A."/>
            <person name="de Eugenio L.I."/>
            <person name="Martinez V."/>
            <person name="Marques S."/>
            <person name="Rojo F."/>
            <person name="Santero E."/>
            <person name="Genilloud O."/>
            <person name="Perez-Perez J."/>
            <person name="Rossello-Mora R."/>
            <person name="Ramos J.L."/>
        </authorList>
    </citation>
    <scope>NUCLEOTIDE SEQUENCE</scope>
</reference>